<dbReference type="PANTHER" id="PTHR11540:SF71">
    <property type="entry name" value="MALATE DEHYDROGENASE 1, PEROXISOMAL"/>
    <property type="match status" value="1"/>
</dbReference>
<dbReference type="GO" id="GO:0030060">
    <property type="term" value="F:L-malate dehydrogenase (NAD+) activity"/>
    <property type="evidence" value="ECO:0007669"/>
    <property type="project" value="UniProtKB-EC"/>
</dbReference>
<keyword evidence="8" id="KW-1185">Reference proteome</keyword>
<keyword evidence="5" id="KW-0812">Transmembrane</keyword>
<evidence type="ECO:0000256" key="5">
    <source>
        <dbReference type="SAM" id="Phobius"/>
    </source>
</evidence>
<keyword evidence="3" id="KW-0560">Oxidoreductase</keyword>
<dbReference type="GO" id="GO:0006099">
    <property type="term" value="P:tricarboxylic acid cycle"/>
    <property type="evidence" value="ECO:0007669"/>
    <property type="project" value="UniProtKB-KW"/>
</dbReference>
<sequence>MLYTINLGFPFNLEIVAAATHLALHFSFYGVLFDWYTYALIVDINHIDTKAALHGFVKKELLEDALTHMDLLIIPVGVHRKLAMTRDNLFNINPDIVRALRTNFKVLYGSYCLRGAIWGCNERHICKVMHYCSTIQLILFWCCLDLNFFFVTIVVRAIQIIVKLWNCMRVCIFQCERNIVCCELINLSLLCSSFMFIFHIAYVLISPDSSWFMWSYACTSLWSRMA</sequence>
<dbReference type="AlphaFoldDB" id="A0A068U8H7"/>
<dbReference type="Gramene" id="CDP04607">
    <property type="protein sequence ID" value="CDP04607"/>
    <property type="gene ID" value="GSCOC_T00018610001"/>
</dbReference>
<dbReference type="SUPFAM" id="SSF51735">
    <property type="entry name" value="NAD(P)-binding Rossmann-fold domains"/>
    <property type="match status" value="1"/>
</dbReference>
<evidence type="ECO:0000313" key="7">
    <source>
        <dbReference type="EMBL" id="CDP04607.1"/>
    </source>
</evidence>
<keyword evidence="4" id="KW-0520">NAD</keyword>
<dbReference type="InParanoid" id="A0A068U8H7"/>
<keyword evidence="5" id="KW-0472">Membrane</keyword>
<keyword evidence="5" id="KW-1133">Transmembrane helix</keyword>
<dbReference type="InterPro" id="IPR001236">
    <property type="entry name" value="Lactate/malate_DH_N"/>
</dbReference>
<dbReference type="EMBL" id="HG739097">
    <property type="protein sequence ID" value="CDP04607.1"/>
    <property type="molecule type" value="Genomic_DNA"/>
</dbReference>
<evidence type="ECO:0000256" key="2">
    <source>
        <dbReference type="ARBA" id="ARBA00022532"/>
    </source>
</evidence>
<dbReference type="InterPro" id="IPR036291">
    <property type="entry name" value="NAD(P)-bd_dom_sf"/>
</dbReference>
<name>A0A068U8H7_COFCA</name>
<protein>
    <recommendedName>
        <fullName evidence="1">malate dehydrogenase</fullName>
        <ecNumber evidence="1">1.1.1.37</ecNumber>
    </recommendedName>
</protein>
<feature type="transmembrane region" description="Helical" evidence="5">
    <location>
        <begin position="138"/>
        <end position="158"/>
    </location>
</feature>
<evidence type="ECO:0000313" key="8">
    <source>
        <dbReference type="Proteomes" id="UP000295252"/>
    </source>
</evidence>
<evidence type="ECO:0000256" key="1">
    <source>
        <dbReference type="ARBA" id="ARBA00012995"/>
    </source>
</evidence>
<proteinExistence type="predicted"/>
<accession>A0A068U8H7</accession>
<dbReference type="STRING" id="49390.A0A068U8H7"/>
<evidence type="ECO:0000256" key="4">
    <source>
        <dbReference type="ARBA" id="ARBA00023027"/>
    </source>
</evidence>
<dbReference type="GO" id="GO:0009507">
    <property type="term" value="C:chloroplast"/>
    <property type="evidence" value="ECO:0007669"/>
    <property type="project" value="TreeGrafter"/>
</dbReference>
<gene>
    <name evidence="7" type="ORF">GSCOC_T00018610001</name>
</gene>
<reference evidence="8" key="1">
    <citation type="journal article" date="2014" name="Science">
        <title>The coffee genome provides insight into the convergent evolution of caffeine biosynthesis.</title>
        <authorList>
            <person name="Denoeud F."/>
            <person name="Carretero-Paulet L."/>
            <person name="Dereeper A."/>
            <person name="Droc G."/>
            <person name="Guyot R."/>
            <person name="Pietrella M."/>
            <person name="Zheng C."/>
            <person name="Alberti A."/>
            <person name="Anthony F."/>
            <person name="Aprea G."/>
            <person name="Aury J.M."/>
            <person name="Bento P."/>
            <person name="Bernard M."/>
            <person name="Bocs S."/>
            <person name="Campa C."/>
            <person name="Cenci A."/>
            <person name="Combes M.C."/>
            <person name="Crouzillat D."/>
            <person name="Da Silva C."/>
            <person name="Daddiego L."/>
            <person name="De Bellis F."/>
            <person name="Dussert S."/>
            <person name="Garsmeur O."/>
            <person name="Gayraud T."/>
            <person name="Guignon V."/>
            <person name="Jahn K."/>
            <person name="Jamilloux V."/>
            <person name="Joet T."/>
            <person name="Labadie K."/>
            <person name="Lan T."/>
            <person name="Leclercq J."/>
            <person name="Lepelley M."/>
            <person name="Leroy T."/>
            <person name="Li L.T."/>
            <person name="Librado P."/>
            <person name="Lopez L."/>
            <person name="Munoz A."/>
            <person name="Noel B."/>
            <person name="Pallavicini A."/>
            <person name="Perrotta G."/>
            <person name="Poncet V."/>
            <person name="Pot D."/>
            <person name="Priyono X."/>
            <person name="Rigoreau M."/>
            <person name="Rouard M."/>
            <person name="Rozas J."/>
            <person name="Tranchant-Dubreuil C."/>
            <person name="VanBuren R."/>
            <person name="Zhang Q."/>
            <person name="Andrade A.C."/>
            <person name="Argout X."/>
            <person name="Bertrand B."/>
            <person name="de Kochko A."/>
            <person name="Graziosi G."/>
            <person name="Henry R.J."/>
            <person name="Jayarama X."/>
            <person name="Ming R."/>
            <person name="Nagai C."/>
            <person name="Rounsley S."/>
            <person name="Sankoff D."/>
            <person name="Giuliano G."/>
            <person name="Albert V.A."/>
            <person name="Wincker P."/>
            <person name="Lashermes P."/>
        </authorList>
    </citation>
    <scope>NUCLEOTIDE SEQUENCE [LARGE SCALE GENOMIC DNA]</scope>
    <source>
        <strain evidence="8">cv. DH200-94</strain>
    </source>
</reference>
<feature type="transmembrane region" description="Helical" evidence="5">
    <location>
        <begin position="179"/>
        <end position="205"/>
    </location>
</feature>
<dbReference type="EC" id="1.1.1.37" evidence="1"/>
<organism evidence="7 8">
    <name type="scientific">Coffea canephora</name>
    <name type="common">Robusta coffee</name>
    <dbReference type="NCBI Taxonomy" id="49390"/>
    <lineage>
        <taxon>Eukaryota</taxon>
        <taxon>Viridiplantae</taxon>
        <taxon>Streptophyta</taxon>
        <taxon>Embryophyta</taxon>
        <taxon>Tracheophyta</taxon>
        <taxon>Spermatophyta</taxon>
        <taxon>Magnoliopsida</taxon>
        <taxon>eudicotyledons</taxon>
        <taxon>Gunneridae</taxon>
        <taxon>Pentapetalae</taxon>
        <taxon>asterids</taxon>
        <taxon>lamiids</taxon>
        <taxon>Gentianales</taxon>
        <taxon>Rubiaceae</taxon>
        <taxon>Ixoroideae</taxon>
        <taxon>Gardenieae complex</taxon>
        <taxon>Bertiereae - Coffeeae clade</taxon>
        <taxon>Coffeeae</taxon>
        <taxon>Coffea</taxon>
    </lineage>
</organism>
<dbReference type="PANTHER" id="PTHR11540">
    <property type="entry name" value="MALATE AND LACTATE DEHYDROGENASE"/>
    <property type="match status" value="1"/>
</dbReference>
<evidence type="ECO:0000259" key="6">
    <source>
        <dbReference type="Pfam" id="PF00056"/>
    </source>
</evidence>
<dbReference type="Proteomes" id="UP000295252">
    <property type="component" value="Chromosome IX"/>
</dbReference>
<dbReference type="Pfam" id="PF00056">
    <property type="entry name" value="Ldh_1_N"/>
    <property type="match status" value="1"/>
</dbReference>
<keyword evidence="2" id="KW-0816">Tricarboxylic acid cycle</keyword>
<feature type="domain" description="Lactate/malate dehydrogenase N-terminal" evidence="6">
    <location>
        <begin position="37"/>
        <end position="104"/>
    </location>
</feature>
<dbReference type="Gene3D" id="3.40.50.720">
    <property type="entry name" value="NAD(P)-binding Rossmann-like Domain"/>
    <property type="match status" value="1"/>
</dbReference>
<evidence type="ECO:0000256" key="3">
    <source>
        <dbReference type="ARBA" id="ARBA00023002"/>
    </source>
</evidence>